<keyword evidence="6" id="KW-1185">Reference proteome</keyword>
<proteinExistence type="inferred from homology"/>
<feature type="domain" description="Type I restriction modification DNA specificity" evidence="4">
    <location>
        <begin position="2"/>
        <end position="155"/>
    </location>
</feature>
<evidence type="ECO:0000313" key="6">
    <source>
        <dbReference type="Proteomes" id="UP001430919"/>
    </source>
</evidence>
<dbReference type="GO" id="GO:0004519">
    <property type="term" value="F:endonuclease activity"/>
    <property type="evidence" value="ECO:0007669"/>
    <property type="project" value="UniProtKB-KW"/>
</dbReference>
<gene>
    <name evidence="5" type="ORF">LNQ49_06625</name>
</gene>
<reference evidence="5" key="1">
    <citation type="submission" date="2021-11" db="EMBL/GenBank/DDBJ databases">
        <title>Description of novel Flavobacterium species.</title>
        <authorList>
            <person name="Saticioglu I.B."/>
            <person name="Ay H."/>
            <person name="Altun S."/>
            <person name="Duman M."/>
        </authorList>
    </citation>
    <scope>NUCLEOTIDE SEQUENCE</scope>
    <source>
        <strain evidence="5">F-65</strain>
    </source>
</reference>
<dbReference type="InterPro" id="IPR052021">
    <property type="entry name" value="Type-I_RS_S_subunit"/>
</dbReference>
<name>A0ABS8MR90_9FLAO</name>
<dbReference type="CDD" id="cd17263">
    <property type="entry name" value="RMtype1_S_AbaB8300I-TRD1-CR1_like"/>
    <property type="match status" value="1"/>
</dbReference>
<feature type="domain" description="Type I restriction modification DNA specificity" evidence="4">
    <location>
        <begin position="179"/>
        <end position="344"/>
    </location>
</feature>
<evidence type="ECO:0000256" key="1">
    <source>
        <dbReference type="ARBA" id="ARBA00010923"/>
    </source>
</evidence>
<keyword evidence="5" id="KW-0255">Endonuclease</keyword>
<comment type="similarity">
    <text evidence="1">Belongs to the type-I restriction system S methylase family.</text>
</comment>
<dbReference type="EMBL" id="JAJJMO010000001">
    <property type="protein sequence ID" value="MCC9071268.1"/>
    <property type="molecule type" value="Genomic_DNA"/>
</dbReference>
<dbReference type="InterPro" id="IPR000055">
    <property type="entry name" value="Restrct_endonuc_typeI_TRD"/>
</dbReference>
<dbReference type="PANTHER" id="PTHR30408:SF12">
    <property type="entry name" value="TYPE I RESTRICTION ENZYME MJAVIII SPECIFICITY SUBUNIT"/>
    <property type="match status" value="1"/>
</dbReference>
<evidence type="ECO:0000256" key="2">
    <source>
        <dbReference type="ARBA" id="ARBA00022747"/>
    </source>
</evidence>
<keyword evidence="3" id="KW-0238">DNA-binding</keyword>
<evidence type="ECO:0000259" key="4">
    <source>
        <dbReference type="Pfam" id="PF01420"/>
    </source>
</evidence>
<keyword evidence="2" id="KW-0680">Restriction system</keyword>
<dbReference type="Pfam" id="PF01420">
    <property type="entry name" value="Methylase_S"/>
    <property type="match status" value="2"/>
</dbReference>
<organism evidence="5 6">
    <name type="scientific">Flavobacterium pisciphilum</name>
    <dbReference type="NCBI Taxonomy" id="2893755"/>
    <lineage>
        <taxon>Bacteria</taxon>
        <taxon>Pseudomonadati</taxon>
        <taxon>Bacteroidota</taxon>
        <taxon>Flavobacteriia</taxon>
        <taxon>Flavobacteriales</taxon>
        <taxon>Flavobacteriaceae</taxon>
        <taxon>Flavobacterium</taxon>
    </lineage>
</organism>
<sequence>MKKLGDVFKISKGKKATETSIDTGLRYIQIGDLRNDDVIKFASNSTSNILCTKDDVLIAWDGANAGTVGYNLEGVIGSTLAKLTPKIKEVNSAFVGRFLQSKFTYLQENCTGATIPHLSRPILEGLQIPLPPLPQQQKIANILDATDELRKNNKALIAKYDDLTQALFLDMFGDPVSNPKGWKKASLKSVSTKITDGTHFSPEPQDKGFPYITAKHVKKHGLDFYSKPTYISEEAHNEIYKRCTPEYGDVLYIKDGATTGIACINTFNEPFSMLSSLALIKPNKKIINSYFLCNWLNNPKIKSKLLSEFMSGAAIQRYTLTKINSFKLVIPPIELQNQFEERVTLIEEQKAIAQKSLEKSEELFNSLLQKAFKGELA</sequence>
<dbReference type="SUPFAM" id="SSF116734">
    <property type="entry name" value="DNA methylase specificity domain"/>
    <property type="match status" value="2"/>
</dbReference>
<protein>
    <submittedName>
        <fullName evidence="5">Restriction endonuclease subunit S</fullName>
    </submittedName>
</protein>
<keyword evidence="5" id="KW-0540">Nuclease</keyword>
<accession>A0ABS8MR90</accession>
<dbReference type="Proteomes" id="UP001430919">
    <property type="component" value="Unassembled WGS sequence"/>
</dbReference>
<evidence type="ECO:0000256" key="3">
    <source>
        <dbReference type="ARBA" id="ARBA00023125"/>
    </source>
</evidence>
<dbReference type="RefSeq" id="WP_229987894.1">
    <property type="nucleotide sequence ID" value="NZ_JAJJMO010000001.1"/>
</dbReference>
<comment type="caution">
    <text evidence="5">The sequence shown here is derived from an EMBL/GenBank/DDBJ whole genome shotgun (WGS) entry which is preliminary data.</text>
</comment>
<dbReference type="PANTHER" id="PTHR30408">
    <property type="entry name" value="TYPE-1 RESTRICTION ENZYME ECOKI SPECIFICITY PROTEIN"/>
    <property type="match status" value="1"/>
</dbReference>
<dbReference type="InterPro" id="IPR044946">
    <property type="entry name" value="Restrct_endonuc_typeI_TRD_sf"/>
</dbReference>
<dbReference type="Gene3D" id="3.90.220.20">
    <property type="entry name" value="DNA methylase specificity domains"/>
    <property type="match status" value="2"/>
</dbReference>
<evidence type="ECO:0000313" key="5">
    <source>
        <dbReference type="EMBL" id="MCC9071268.1"/>
    </source>
</evidence>
<keyword evidence="5" id="KW-0378">Hydrolase</keyword>